<dbReference type="GO" id="GO:0003729">
    <property type="term" value="F:mRNA binding"/>
    <property type="evidence" value="ECO:0007669"/>
    <property type="project" value="TreeGrafter"/>
</dbReference>
<feature type="compositionally biased region" description="Basic and acidic residues" evidence="8">
    <location>
        <begin position="1103"/>
        <end position="1112"/>
    </location>
</feature>
<feature type="compositionally biased region" description="Polar residues" evidence="8">
    <location>
        <begin position="1021"/>
        <end position="1039"/>
    </location>
</feature>
<dbReference type="PANTHER" id="PTHR23253">
    <property type="entry name" value="EUKARYOTIC TRANSLATION INITIATION FACTOR 4 GAMMA"/>
    <property type="match status" value="1"/>
</dbReference>
<dbReference type="SUPFAM" id="SSF48371">
    <property type="entry name" value="ARM repeat"/>
    <property type="match status" value="1"/>
</dbReference>
<feature type="compositionally biased region" description="Low complexity" evidence="8">
    <location>
        <begin position="1558"/>
        <end position="1571"/>
    </location>
</feature>
<comment type="similarity">
    <text evidence="2">Belongs to the eukaryotic initiation factor 4G family.</text>
</comment>
<evidence type="ECO:0000256" key="5">
    <source>
        <dbReference type="ARBA" id="ARBA00022553"/>
    </source>
</evidence>
<dbReference type="Proteomes" id="UP000664534">
    <property type="component" value="Unassembled WGS sequence"/>
</dbReference>
<feature type="compositionally biased region" description="Low complexity" evidence="8">
    <location>
        <begin position="265"/>
        <end position="274"/>
    </location>
</feature>
<feature type="compositionally biased region" description="Polar residues" evidence="8">
    <location>
        <begin position="180"/>
        <end position="195"/>
    </location>
</feature>
<gene>
    <name evidence="10" type="ORF">IMSHALPRED_010739</name>
</gene>
<feature type="compositionally biased region" description="Polar residues" evidence="8">
    <location>
        <begin position="1488"/>
        <end position="1502"/>
    </location>
</feature>
<feature type="domain" description="MIF4G" evidence="9">
    <location>
        <begin position="1161"/>
        <end position="1400"/>
    </location>
</feature>
<keyword evidence="6" id="KW-0694">RNA-binding</keyword>
<feature type="compositionally biased region" description="Low complexity" evidence="8">
    <location>
        <begin position="385"/>
        <end position="406"/>
    </location>
</feature>
<feature type="compositionally biased region" description="Pro residues" evidence="8">
    <location>
        <begin position="494"/>
        <end position="513"/>
    </location>
</feature>
<feature type="compositionally biased region" description="Low complexity" evidence="8">
    <location>
        <begin position="17"/>
        <end position="76"/>
    </location>
</feature>
<feature type="compositionally biased region" description="Low complexity" evidence="8">
    <location>
        <begin position="860"/>
        <end position="882"/>
    </location>
</feature>
<feature type="region of interest" description="Disordered" evidence="8">
    <location>
        <begin position="1"/>
        <end position="225"/>
    </location>
</feature>
<dbReference type="FunFam" id="1.25.40.180:FF:000020">
    <property type="entry name" value="Eukaryotic translation initiation factor subunit"/>
    <property type="match status" value="1"/>
</dbReference>
<feature type="compositionally biased region" description="Basic and acidic residues" evidence="8">
    <location>
        <begin position="810"/>
        <end position="839"/>
    </location>
</feature>
<feature type="region of interest" description="Disordered" evidence="8">
    <location>
        <begin position="257"/>
        <end position="450"/>
    </location>
</feature>
<feature type="compositionally biased region" description="Low complexity" evidence="8">
    <location>
        <begin position="514"/>
        <end position="523"/>
    </location>
</feature>
<dbReference type="Gene3D" id="1.20.970.30">
    <property type="entry name" value="eIF4G, eIF4E-binding domain"/>
    <property type="match status" value="1"/>
</dbReference>
<dbReference type="GO" id="GO:0016281">
    <property type="term" value="C:eukaryotic translation initiation factor 4F complex"/>
    <property type="evidence" value="ECO:0007669"/>
    <property type="project" value="TreeGrafter"/>
</dbReference>
<dbReference type="SUPFAM" id="SSF101489">
    <property type="entry name" value="Eukaryotic initiation factor 4f subunit eIF4g, eIF4e-binding domain"/>
    <property type="match status" value="1"/>
</dbReference>
<dbReference type="PANTHER" id="PTHR23253:SF9">
    <property type="entry name" value="EUKARYOTIC TRANSLATION INITIATION FACTOR 4 GAMMA 2"/>
    <property type="match status" value="1"/>
</dbReference>
<keyword evidence="11" id="KW-1185">Reference proteome</keyword>
<feature type="region of interest" description="Disordered" evidence="8">
    <location>
        <begin position="601"/>
        <end position="904"/>
    </location>
</feature>
<evidence type="ECO:0000313" key="11">
    <source>
        <dbReference type="Proteomes" id="UP000664534"/>
    </source>
</evidence>
<dbReference type="InterPro" id="IPR016024">
    <property type="entry name" value="ARM-type_fold"/>
</dbReference>
<feature type="region of interest" description="Disordered" evidence="8">
    <location>
        <begin position="964"/>
        <end position="1154"/>
    </location>
</feature>
<feature type="compositionally biased region" description="Polar residues" evidence="8">
    <location>
        <begin position="109"/>
        <end position="121"/>
    </location>
</feature>
<feature type="compositionally biased region" description="Polar residues" evidence="8">
    <location>
        <begin position="1065"/>
        <end position="1098"/>
    </location>
</feature>
<evidence type="ECO:0000256" key="6">
    <source>
        <dbReference type="ARBA" id="ARBA00022884"/>
    </source>
</evidence>
<dbReference type="InterPro" id="IPR036211">
    <property type="entry name" value="eIF4G_eIF4E-bd_sf"/>
</dbReference>
<dbReference type="OrthoDB" id="514777at2759"/>
<protein>
    <recommendedName>
        <fullName evidence="9">MIF4G domain-containing protein</fullName>
    </recommendedName>
</protein>
<feature type="compositionally biased region" description="Basic and acidic residues" evidence="8">
    <location>
        <begin position="1539"/>
        <end position="1551"/>
    </location>
</feature>
<evidence type="ECO:0000256" key="4">
    <source>
        <dbReference type="ARBA" id="ARBA00022540"/>
    </source>
</evidence>
<comment type="caution">
    <text evidence="10">The sequence shown here is derived from an EMBL/GenBank/DDBJ whole genome shotgun (WGS) entry which is preliminary data.</text>
</comment>
<dbReference type="GO" id="GO:0003743">
    <property type="term" value="F:translation initiation factor activity"/>
    <property type="evidence" value="ECO:0007669"/>
    <property type="project" value="UniProtKB-KW"/>
</dbReference>
<sequence length="1610" mass="171571">MTSISHPVLPPQAPSNASQVAPAHSPSASASASGRAPPQAAGTASATAKTSYASATKKIFSPASASGTSTPSAPAAQIPAQHGKPDSSSPVNGRVAIPPAVPAVGASATVNGNTPTSSNSGVGDHSRKPSVTISAAGTSGYMPNGGPAAGKPIGGSNIQFGSHPADASSAAQNALPPPNLSTNALAVNTPSNPRVTSPQTSPSPIPQPPASGGGRPPSSLHGNSTSLSFGNFGGAEANVSSCSDLFVVQFIDVTQQQMRPPGAPQAPLAPGAQPSHLRRESSQSQHSDMSNHAIPPASRGGYPPQGGRGRGGFQGQYPQQSMGYMSGPNSRPPPNQPRGNQNMPAYQGQNRGLVPFPNSPHQGARSPALANSQPAHPQPGQIPMSSPQMGGQQPYGYPSQYGGYPPNMGPPQVNPQSSSSAKRNFPSQQHSGPNQRRHSNKNAAPIPLDLSPATGQFEQILTLRQQGQYAYDPNYMAYYNVYGMPGMPQQQMPPSSPRPPHQMTPGPQQPPYQPGQYPNQQQPSPMSRTSSAISHTDRPSSTTGRPQGSSTPAVNNAVAINRHANSPAPKATNNFQIPSKKKSAGVVLKNPNTGVVLTFEKSSVSPATPSKSPAAAPTLTPPPRAPSHTDTQQPRTENKSVKTDDEKRKEMREKVAKQMEATRAEEQRRKNEEESKAAQEKKDIEDRLLKEKEEAEAKQREAAAAQMEAEEALKKDKAEAEEAESAAAQAKAQADEAAEKARREQEQEDEYARMEAEFAEMERKEKEAEERYAAKKKAEKEEAARKEAEALKVAEEEMKRAEREAEEAEEARLKELENSEGDDSQKERVDMFALLKKDGSATPVSDAPATAEETPDDSGVATPASDVPAAAAPSKPPATGGKQKPTALKLDTVKPVEPAQPSAQLLSLRSARRLMSINDVSYPAPINSPNPALNTGAPTGKLRYNKEFLLQFQRAFVEKPSENWTERVKETVGDTSEPSSARTPARGGGGAGSMMTGRQPSSNRAPLPQMGAFAQGGRTLPANTTSAQRFEASTANRNAQPARPTMQNPLAGFVSRGPGGGFPTPATSTKMDRTPSSTSLNHPNSPRNASQRGGSQRGSRAATRREDPKDNKAMPLTAGANLKPIEVTASGWKPRSIPGNATGMAGPAPGGDGHLAPDVVQRKVKSNLNKMTPNNFDKITVQILDISSQSKDESDGRTLRQVIQLTFEKATDEAHWAEMYAQFCKRMLESMSSEIKDENILDKKGEVVHGGALFRKYLLNRCQEEFERGWKLDLGDKPEGETEEAKMLSDEYYREAAAKRRGLGLVRFIGELYKLSMLTERIMHECVKKLVDYEGMPDEAEVESLTNLLRTIGQPLDSTNNGPKMMDAYFSKINEMIAIEGLPSRLRFMLMDIVDLRKKNWQSKGGVLKGPTTLDEVRAQTFQAKREEEMQRQQDNSRRGGGGGGRPPIGRGDARNLGGGQYGMMPPPDYHKNTVGMDDLRRLGSKGGSRQVSSQGQPTFGPTSMFGGPRGSNTRRPGMAGAQKDDSGASSRTGTPPAQKEKREKEEKEAAKSANTFSALAGLESSEAADPASPPATSPPTANSQPVERQRAKSPKGQESAEGGKDPETS</sequence>
<keyword evidence="4" id="KW-0396">Initiation factor</keyword>
<dbReference type="GO" id="GO:0010494">
    <property type="term" value="C:cytoplasmic stress granule"/>
    <property type="evidence" value="ECO:0007669"/>
    <property type="project" value="UniProtKB-ARBA"/>
</dbReference>
<accession>A0A8H3GAZ8</accession>
<feature type="compositionally biased region" description="Basic and acidic residues" evidence="8">
    <location>
        <begin position="733"/>
        <end position="803"/>
    </location>
</feature>
<keyword evidence="7" id="KW-0648">Protein biosynthesis</keyword>
<proteinExistence type="inferred from homology"/>
<evidence type="ECO:0000313" key="10">
    <source>
        <dbReference type="EMBL" id="CAF9936373.1"/>
    </source>
</evidence>
<keyword evidence="3" id="KW-0963">Cytoplasm</keyword>
<feature type="compositionally biased region" description="Gly residues" evidence="8">
    <location>
        <begin position="303"/>
        <end position="314"/>
    </location>
</feature>
<evidence type="ECO:0000256" key="7">
    <source>
        <dbReference type="ARBA" id="ARBA00022917"/>
    </source>
</evidence>
<dbReference type="InterPro" id="IPR022745">
    <property type="entry name" value="eIF4G1_eIF4E-bd"/>
</dbReference>
<feature type="compositionally biased region" description="Basic and acidic residues" evidence="8">
    <location>
        <begin position="1424"/>
        <end position="1438"/>
    </location>
</feature>
<evidence type="ECO:0000256" key="2">
    <source>
        <dbReference type="ARBA" id="ARBA00005775"/>
    </source>
</evidence>
<dbReference type="Gene3D" id="1.25.40.180">
    <property type="match status" value="1"/>
</dbReference>
<feature type="region of interest" description="Disordered" evidence="8">
    <location>
        <begin position="488"/>
        <end position="553"/>
    </location>
</feature>
<dbReference type="Pfam" id="PF02854">
    <property type="entry name" value="MIF4G"/>
    <property type="match status" value="1"/>
</dbReference>
<evidence type="ECO:0000256" key="8">
    <source>
        <dbReference type="SAM" id="MobiDB-lite"/>
    </source>
</evidence>
<feature type="compositionally biased region" description="Basic and acidic residues" evidence="8">
    <location>
        <begin position="711"/>
        <end position="720"/>
    </location>
</feature>
<feature type="compositionally biased region" description="Low complexity" evidence="8">
    <location>
        <begin position="602"/>
        <end position="618"/>
    </location>
</feature>
<feature type="compositionally biased region" description="Polar residues" evidence="8">
    <location>
        <begin position="524"/>
        <end position="553"/>
    </location>
</feature>
<reference evidence="10" key="1">
    <citation type="submission" date="2021-03" db="EMBL/GenBank/DDBJ databases">
        <authorList>
            <person name="Tagirdzhanova G."/>
        </authorList>
    </citation>
    <scope>NUCLEOTIDE SEQUENCE</scope>
</reference>
<feature type="compositionally biased region" description="Polar residues" evidence="8">
    <location>
        <begin position="414"/>
        <end position="434"/>
    </location>
</feature>
<dbReference type="InterPro" id="IPR003890">
    <property type="entry name" value="MIF4G-like_typ-3"/>
</dbReference>
<dbReference type="EMBL" id="CAJPDT010000090">
    <property type="protein sequence ID" value="CAF9936373.1"/>
    <property type="molecule type" value="Genomic_DNA"/>
</dbReference>
<evidence type="ECO:0000256" key="1">
    <source>
        <dbReference type="ARBA" id="ARBA00004496"/>
    </source>
</evidence>
<organism evidence="10 11">
    <name type="scientific">Imshaugia aleurites</name>
    <dbReference type="NCBI Taxonomy" id="172621"/>
    <lineage>
        <taxon>Eukaryota</taxon>
        <taxon>Fungi</taxon>
        <taxon>Dikarya</taxon>
        <taxon>Ascomycota</taxon>
        <taxon>Pezizomycotina</taxon>
        <taxon>Lecanoromycetes</taxon>
        <taxon>OSLEUM clade</taxon>
        <taxon>Lecanoromycetidae</taxon>
        <taxon>Lecanorales</taxon>
        <taxon>Lecanorineae</taxon>
        <taxon>Parmeliaceae</taxon>
        <taxon>Imshaugia</taxon>
    </lineage>
</organism>
<feature type="compositionally biased region" description="Basic and acidic residues" evidence="8">
    <location>
        <begin position="636"/>
        <end position="701"/>
    </location>
</feature>
<dbReference type="Pfam" id="PF12152">
    <property type="entry name" value="eIF_4G1"/>
    <property type="match status" value="1"/>
</dbReference>
<evidence type="ECO:0000259" key="9">
    <source>
        <dbReference type="SMART" id="SM00543"/>
    </source>
</evidence>
<feature type="compositionally biased region" description="Low complexity" evidence="8">
    <location>
        <begin position="95"/>
        <end position="108"/>
    </location>
</feature>
<dbReference type="SMART" id="SM00543">
    <property type="entry name" value="MIF4G"/>
    <property type="match status" value="1"/>
</dbReference>
<comment type="subcellular location">
    <subcellularLocation>
        <location evidence="1">Cytoplasm</location>
    </subcellularLocation>
</comment>
<keyword evidence="5" id="KW-0597">Phosphoprotein</keyword>
<feature type="region of interest" description="Disordered" evidence="8">
    <location>
        <begin position="1423"/>
        <end position="1610"/>
    </location>
</feature>
<evidence type="ECO:0000256" key="3">
    <source>
        <dbReference type="ARBA" id="ARBA00022490"/>
    </source>
</evidence>
<name>A0A8H3GAZ8_9LECA</name>